<feature type="binding site" evidence="14">
    <location>
        <position position="322"/>
    </location>
    <ligand>
        <name>FAD</name>
        <dbReference type="ChEBI" id="CHEBI:57692"/>
    </ligand>
</feature>
<feature type="binding site" evidence="14">
    <location>
        <begin position="328"/>
        <end position="331"/>
    </location>
    <ligand>
        <name>FAD</name>
        <dbReference type="ChEBI" id="CHEBI:57692"/>
    </ligand>
</feature>
<dbReference type="InterPro" id="IPR006258">
    <property type="entry name" value="Lipoamide_DH"/>
</dbReference>
<dbReference type="EC" id="1.8.1.4" evidence="3 16"/>
<feature type="domain" description="FAD/NAD(P)-binding" evidence="18">
    <location>
        <begin position="5"/>
        <end position="337"/>
    </location>
</feature>
<dbReference type="InterPro" id="IPR012999">
    <property type="entry name" value="Pyr_OxRdtase_I_AS"/>
</dbReference>
<feature type="binding site" evidence="14">
    <location>
        <position position="58"/>
    </location>
    <ligand>
        <name>FAD</name>
        <dbReference type="ChEBI" id="CHEBI:57692"/>
    </ligand>
</feature>
<keyword evidence="10" id="KW-1015">Disulfide bond</keyword>
<keyword evidence="20" id="KW-1185">Reference proteome</keyword>
<comment type="miscellaneous">
    <text evidence="16">The active site is a redox-active disulfide bond.</text>
</comment>
<protein>
    <recommendedName>
        <fullName evidence="4 16">Dihydrolipoyl dehydrogenase</fullName>
        <ecNumber evidence="3 16">1.8.1.4</ecNumber>
    </recommendedName>
</protein>
<evidence type="ECO:0000256" key="3">
    <source>
        <dbReference type="ARBA" id="ARBA00012608"/>
    </source>
</evidence>
<dbReference type="GO" id="GO:0004148">
    <property type="term" value="F:dihydrolipoyl dehydrogenase (NADH) activity"/>
    <property type="evidence" value="ECO:0007669"/>
    <property type="project" value="UniProtKB-EC"/>
</dbReference>
<dbReference type="OrthoDB" id="9800167at2"/>
<feature type="binding site" evidence="14">
    <location>
        <position position="122"/>
    </location>
    <ligand>
        <name>FAD</name>
        <dbReference type="ChEBI" id="CHEBI:57692"/>
    </ligand>
</feature>
<evidence type="ECO:0000256" key="5">
    <source>
        <dbReference type="ARBA" id="ARBA00022490"/>
    </source>
</evidence>
<evidence type="ECO:0000313" key="20">
    <source>
        <dbReference type="Proteomes" id="UP000218890"/>
    </source>
</evidence>
<evidence type="ECO:0000256" key="9">
    <source>
        <dbReference type="ARBA" id="ARBA00023027"/>
    </source>
</evidence>
<dbReference type="FunFam" id="3.30.390.30:FF:000001">
    <property type="entry name" value="Dihydrolipoyl dehydrogenase"/>
    <property type="match status" value="1"/>
</dbReference>
<evidence type="ECO:0000256" key="7">
    <source>
        <dbReference type="ARBA" id="ARBA00022827"/>
    </source>
</evidence>
<keyword evidence="6 16" id="KW-0285">Flavoprotein</keyword>
<sequence length="477" mass="50707">MSNGYDVIFIGAGPAGYVGAIRSAQLGMQVAVVDNFVFKDGKPALGGTCLNVGCIPSKALLDSSEQYHKVTEHLSAHGITARGVELNVEQMIARKDKVVKDLTGGIRQLFKANKIEWIHGHGKLVDNREVEVTNADGTTERYTAGSVVLAPGSCSIEIGSAPLDGDKIINSDQALDLTAVPPRLGVIGAGVIGLEMGSVWSRLGSEVVLLEAQDELLGPVDRQVVRTAQKAFKDQGLDIRLGCRVTGTEIGSGAEAAVTVNYEDKKGEQQLTVDKLIVAVGRRPNTDNLVSGDVDLLLDERGFINVDEHCRTNLPDVYAIGDVVRGPMLAHKGQEEGVMVAERIAGKAGHVNYETIPWVIYTDPEIAWVGRTEAQLKAAGVPFNIGTFPFAATGRARAMDHSTGMVKLLAHAESDRLLGAHIIGPQASELIAEAVVTMEFAGSAEDLARTMHAHPTLSEAVREAALAVGKRALHKAN</sequence>
<evidence type="ECO:0000256" key="8">
    <source>
        <dbReference type="ARBA" id="ARBA00023002"/>
    </source>
</evidence>
<comment type="similarity">
    <text evidence="2 16">Belongs to the class-I pyridine nucleotide-disulfide oxidoreductase family.</text>
</comment>
<dbReference type="PIRSF" id="PIRSF000350">
    <property type="entry name" value="Mercury_reductase_MerA"/>
    <property type="match status" value="1"/>
</dbReference>
<dbReference type="Proteomes" id="UP000218890">
    <property type="component" value="Chromosome"/>
</dbReference>
<dbReference type="GO" id="GO:0005737">
    <property type="term" value="C:cytoplasm"/>
    <property type="evidence" value="ECO:0007669"/>
    <property type="project" value="UniProtKB-SubCell"/>
</dbReference>
<proteinExistence type="inferred from homology"/>
<evidence type="ECO:0000256" key="6">
    <source>
        <dbReference type="ARBA" id="ARBA00022630"/>
    </source>
</evidence>
<organism evidence="19 20">
    <name type="scientific">Halorhodospira halochloris</name>
    <name type="common">Ectothiorhodospira halochloris</name>
    <dbReference type="NCBI Taxonomy" id="1052"/>
    <lineage>
        <taxon>Bacteria</taxon>
        <taxon>Pseudomonadati</taxon>
        <taxon>Pseudomonadota</taxon>
        <taxon>Gammaproteobacteria</taxon>
        <taxon>Chromatiales</taxon>
        <taxon>Ectothiorhodospiraceae</taxon>
        <taxon>Halorhodospira</taxon>
    </lineage>
</organism>
<dbReference type="SUPFAM" id="SSF55424">
    <property type="entry name" value="FAD/NAD-linked reductases, dimerisation (C-terminal) domain"/>
    <property type="match status" value="1"/>
</dbReference>
<evidence type="ECO:0000256" key="12">
    <source>
        <dbReference type="ARBA" id="ARBA00049187"/>
    </source>
</evidence>
<evidence type="ECO:0000259" key="18">
    <source>
        <dbReference type="Pfam" id="PF07992"/>
    </source>
</evidence>
<feature type="binding site" evidence="14">
    <location>
        <position position="281"/>
    </location>
    <ligand>
        <name>NAD(+)</name>
        <dbReference type="ChEBI" id="CHEBI:57540"/>
    </ligand>
</feature>
<dbReference type="InterPro" id="IPR004099">
    <property type="entry name" value="Pyr_nucl-diS_OxRdtase_dimer"/>
</dbReference>
<feature type="domain" description="Pyridine nucleotide-disulphide oxidoreductase dimerisation" evidence="17">
    <location>
        <begin position="356"/>
        <end position="465"/>
    </location>
</feature>
<dbReference type="PANTHER" id="PTHR22912">
    <property type="entry name" value="DISULFIDE OXIDOREDUCTASE"/>
    <property type="match status" value="1"/>
</dbReference>
<dbReference type="AlphaFoldDB" id="A0A0X8X758"/>
<feature type="binding site" evidence="14">
    <location>
        <begin position="188"/>
        <end position="195"/>
    </location>
    <ligand>
        <name>NAD(+)</name>
        <dbReference type="ChEBI" id="CHEBI:57540"/>
    </ligand>
</feature>
<evidence type="ECO:0000256" key="13">
    <source>
        <dbReference type="PIRSR" id="PIRSR000350-2"/>
    </source>
</evidence>
<gene>
    <name evidence="19" type="primary">lpdG</name>
    <name evidence="19" type="ORF">HH1059_01080</name>
</gene>
<dbReference type="GO" id="GO:0006103">
    <property type="term" value="P:2-oxoglutarate metabolic process"/>
    <property type="evidence" value="ECO:0007669"/>
    <property type="project" value="TreeGrafter"/>
</dbReference>
<dbReference type="EMBL" id="AP017372">
    <property type="protein sequence ID" value="BAU56779.1"/>
    <property type="molecule type" value="Genomic_DNA"/>
</dbReference>
<dbReference type="PRINTS" id="PR00368">
    <property type="entry name" value="FADPNR"/>
</dbReference>
<dbReference type="SUPFAM" id="SSF51905">
    <property type="entry name" value="FAD/NAD(P)-binding domain"/>
    <property type="match status" value="1"/>
</dbReference>
<keyword evidence="9 14" id="KW-0520">NAD</keyword>
<reference evidence="19" key="1">
    <citation type="submission" date="2016-02" db="EMBL/GenBank/DDBJ databases">
        <title>Halorhodospira halochloris DSM-1059 complete genome, version 2.</title>
        <authorList>
            <person name="Tsukatani Y."/>
        </authorList>
    </citation>
    <scope>NUCLEOTIDE SEQUENCE</scope>
    <source>
        <strain evidence="19">DSM 1059</strain>
    </source>
</reference>
<evidence type="ECO:0000256" key="11">
    <source>
        <dbReference type="ARBA" id="ARBA00023284"/>
    </source>
</evidence>
<dbReference type="Gene3D" id="3.30.390.30">
    <property type="match status" value="1"/>
</dbReference>
<dbReference type="InterPro" id="IPR001100">
    <property type="entry name" value="Pyr_nuc-diS_OxRdtase"/>
</dbReference>
<dbReference type="InterPro" id="IPR016156">
    <property type="entry name" value="FAD/NAD-linked_Rdtase_dimer_sf"/>
</dbReference>
<evidence type="ECO:0000256" key="1">
    <source>
        <dbReference type="ARBA" id="ARBA00004496"/>
    </source>
</evidence>
<feature type="binding site" evidence="14">
    <location>
        <position position="211"/>
    </location>
    <ligand>
        <name>NAD(+)</name>
        <dbReference type="ChEBI" id="CHEBI:57540"/>
    </ligand>
</feature>
<comment type="cofactor">
    <cofactor evidence="14 16">
        <name>FAD</name>
        <dbReference type="ChEBI" id="CHEBI:57692"/>
    </cofactor>
    <text evidence="14 16">Binds 1 FAD per subunit.</text>
</comment>
<name>A0A0X8X758_HALHR</name>
<keyword evidence="8 16" id="KW-0560">Oxidoreductase</keyword>
<dbReference type="GO" id="GO:0050660">
    <property type="term" value="F:flavin adenine dinucleotide binding"/>
    <property type="evidence" value="ECO:0007669"/>
    <property type="project" value="InterPro"/>
</dbReference>
<evidence type="ECO:0000313" key="19">
    <source>
        <dbReference type="EMBL" id="BAU56779.1"/>
    </source>
</evidence>
<dbReference type="PRINTS" id="PR00411">
    <property type="entry name" value="PNDRDTASEI"/>
</dbReference>
<dbReference type="Pfam" id="PF07992">
    <property type="entry name" value="Pyr_redox_2"/>
    <property type="match status" value="1"/>
</dbReference>
<evidence type="ECO:0000259" key="17">
    <source>
        <dbReference type="Pfam" id="PF02852"/>
    </source>
</evidence>
<dbReference type="Pfam" id="PF02852">
    <property type="entry name" value="Pyr_redox_dim"/>
    <property type="match status" value="1"/>
</dbReference>
<dbReference type="InterPro" id="IPR050151">
    <property type="entry name" value="Class-I_Pyr_Nuc-Dis_Oxidored"/>
</dbReference>
<comment type="subcellular location">
    <subcellularLocation>
        <location evidence="1">Cytoplasm</location>
    </subcellularLocation>
</comment>
<keyword evidence="14" id="KW-0547">Nucleotide-binding</keyword>
<keyword evidence="11 16" id="KW-0676">Redox-active center</keyword>
<accession>A0A0X8X758</accession>
<feature type="disulfide bond" description="Redox-active" evidence="15">
    <location>
        <begin position="49"/>
        <end position="54"/>
    </location>
</feature>
<dbReference type="PROSITE" id="PS00076">
    <property type="entry name" value="PYRIDINE_REDOX_1"/>
    <property type="match status" value="1"/>
</dbReference>
<dbReference type="Gene3D" id="3.50.50.60">
    <property type="entry name" value="FAD/NAD(P)-binding domain"/>
    <property type="match status" value="2"/>
</dbReference>
<evidence type="ECO:0000256" key="14">
    <source>
        <dbReference type="PIRSR" id="PIRSR000350-3"/>
    </source>
</evidence>
<evidence type="ECO:0000256" key="15">
    <source>
        <dbReference type="PIRSR" id="PIRSR000350-4"/>
    </source>
</evidence>
<comment type="catalytic activity">
    <reaction evidence="12 16">
        <text>N(6)-[(R)-dihydrolipoyl]-L-lysyl-[protein] + NAD(+) = N(6)-[(R)-lipoyl]-L-lysyl-[protein] + NADH + H(+)</text>
        <dbReference type="Rhea" id="RHEA:15045"/>
        <dbReference type="Rhea" id="RHEA-COMP:10474"/>
        <dbReference type="Rhea" id="RHEA-COMP:10475"/>
        <dbReference type="ChEBI" id="CHEBI:15378"/>
        <dbReference type="ChEBI" id="CHEBI:57540"/>
        <dbReference type="ChEBI" id="CHEBI:57945"/>
        <dbReference type="ChEBI" id="CHEBI:83099"/>
        <dbReference type="ChEBI" id="CHEBI:83100"/>
        <dbReference type="EC" id="1.8.1.4"/>
    </reaction>
</comment>
<evidence type="ECO:0000256" key="16">
    <source>
        <dbReference type="RuleBase" id="RU003692"/>
    </source>
</evidence>
<dbReference type="PANTHER" id="PTHR22912:SF224">
    <property type="entry name" value="DIHYDROLIPOYL DEHYDROGENASE"/>
    <property type="match status" value="1"/>
</dbReference>
<keyword evidence="5" id="KW-0963">Cytoplasm</keyword>
<dbReference type="KEGG" id="hhk:HH1059_01080"/>
<evidence type="ECO:0000256" key="2">
    <source>
        <dbReference type="ARBA" id="ARBA00007532"/>
    </source>
</evidence>
<dbReference type="InterPro" id="IPR036188">
    <property type="entry name" value="FAD/NAD-bd_sf"/>
</dbReference>
<feature type="active site" description="Proton acceptor" evidence="13">
    <location>
        <position position="454"/>
    </location>
</feature>
<evidence type="ECO:0000256" key="4">
    <source>
        <dbReference type="ARBA" id="ARBA00016961"/>
    </source>
</evidence>
<dbReference type="RefSeq" id="WP_096407082.1">
    <property type="nucleotide sequence ID" value="NZ_AP017372.2"/>
</dbReference>
<evidence type="ECO:0000256" key="10">
    <source>
        <dbReference type="ARBA" id="ARBA00023157"/>
    </source>
</evidence>
<dbReference type="NCBIfam" id="TIGR01350">
    <property type="entry name" value="lipoamide_DH"/>
    <property type="match status" value="1"/>
</dbReference>
<dbReference type="InterPro" id="IPR023753">
    <property type="entry name" value="FAD/NAD-binding_dom"/>
</dbReference>
<keyword evidence="7 14" id="KW-0274">FAD</keyword>